<comment type="subcellular location">
    <subcellularLocation>
        <location evidence="1">Cell envelope</location>
    </subcellularLocation>
</comment>
<organism evidence="7 8">
    <name type="scientific">Leucobacter ruminantium</name>
    <dbReference type="NCBI Taxonomy" id="1289170"/>
    <lineage>
        <taxon>Bacteria</taxon>
        <taxon>Bacillati</taxon>
        <taxon>Actinomycetota</taxon>
        <taxon>Actinomycetes</taxon>
        <taxon>Micrococcales</taxon>
        <taxon>Microbacteriaceae</taxon>
        <taxon>Leucobacter</taxon>
    </lineage>
</organism>
<evidence type="ECO:0000256" key="1">
    <source>
        <dbReference type="ARBA" id="ARBA00004196"/>
    </source>
</evidence>
<feature type="signal peptide" evidence="5">
    <location>
        <begin position="1"/>
        <end position="20"/>
    </location>
</feature>
<dbReference type="Pfam" id="PF01497">
    <property type="entry name" value="Peripla_BP_2"/>
    <property type="match status" value="1"/>
</dbReference>
<dbReference type="Proteomes" id="UP000664398">
    <property type="component" value="Unassembled WGS sequence"/>
</dbReference>
<name>A0A939RYP6_9MICO</name>
<feature type="chain" id="PRO_5037290250" evidence="5">
    <location>
        <begin position="21"/>
        <end position="346"/>
    </location>
</feature>
<dbReference type="PROSITE" id="PS51257">
    <property type="entry name" value="PROKAR_LIPOPROTEIN"/>
    <property type="match status" value="1"/>
</dbReference>
<protein>
    <submittedName>
        <fullName evidence="7">ABC transporter substrate-binding protein</fullName>
    </submittedName>
</protein>
<gene>
    <name evidence="7" type="ORF">J4H91_04965</name>
</gene>
<dbReference type="RefSeq" id="WP_208045157.1">
    <property type="nucleotide sequence ID" value="NZ_JAGDYL010000006.1"/>
</dbReference>
<dbReference type="GO" id="GO:1901678">
    <property type="term" value="P:iron coordination entity transport"/>
    <property type="evidence" value="ECO:0007669"/>
    <property type="project" value="UniProtKB-ARBA"/>
</dbReference>
<feature type="domain" description="Fe/B12 periplasmic-binding" evidence="6">
    <location>
        <begin position="60"/>
        <end position="340"/>
    </location>
</feature>
<comment type="caution">
    <text evidence="7">The sequence shown here is derived from an EMBL/GenBank/DDBJ whole genome shotgun (WGS) entry which is preliminary data.</text>
</comment>
<dbReference type="SUPFAM" id="SSF53807">
    <property type="entry name" value="Helical backbone' metal receptor"/>
    <property type="match status" value="1"/>
</dbReference>
<keyword evidence="3" id="KW-0813">Transport</keyword>
<dbReference type="AlphaFoldDB" id="A0A939RYP6"/>
<dbReference type="InterPro" id="IPR051313">
    <property type="entry name" value="Bact_iron-sidero_bind"/>
</dbReference>
<dbReference type="PANTHER" id="PTHR30532">
    <property type="entry name" value="IRON III DICITRATE-BINDING PERIPLASMIC PROTEIN"/>
    <property type="match status" value="1"/>
</dbReference>
<sequence length="346" mass="36334">MRVSRLLCGAAALSLTAALAACSSGGSAQTDDGAAASADGYPIQIEHVYGTTTIAEKPERVATVAWANHEVPLALGVVPVGMSKAAWGDDDGDGVLPWVEDRLEELGAETPVLFDETDGIDFEAVNDTNPDVILAAYSGLTEEEYRTLSKIAPVVAYPDTPWGTSLEDMIELDSAAIGMQQEGGELIDELNGEIEASLAAHPELDGKKLLFAYLNPSDLSKIGFYTVHDTRPGFLAGLGLPQPEIVEEESGETEEFYVELSSDVADRFADVDVFVTYGDADGALVKQLQADPLLSQIPAIAEGRIAILEDSTPLAASANPSPLSIGWGIDDYFALLADATAGSGGE</sequence>
<keyword evidence="8" id="KW-1185">Reference proteome</keyword>
<evidence type="ECO:0000256" key="5">
    <source>
        <dbReference type="SAM" id="SignalP"/>
    </source>
</evidence>
<evidence type="ECO:0000313" key="7">
    <source>
        <dbReference type="EMBL" id="MBO1804669.1"/>
    </source>
</evidence>
<dbReference type="PANTHER" id="PTHR30532:SF24">
    <property type="entry name" value="FERRIC ENTEROBACTIN-BINDING PERIPLASMIC PROTEIN FEPB"/>
    <property type="match status" value="1"/>
</dbReference>
<reference evidence="7" key="1">
    <citation type="submission" date="2021-03" db="EMBL/GenBank/DDBJ databases">
        <title>Leucobacter chromiisoli sp. nov., isolated from chromium-containing soil of chemical plant.</title>
        <authorList>
            <person name="Xu Z."/>
        </authorList>
    </citation>
    <scope>NUCLEOTIDE SEQUENCE</scope>
    <source>
        <strain evidence="7">A2</strain>
    </source>
</reference>
<dbReference type="Gene3D" id="3.40.50.1980">
    <property type="entry name" value="Nitrogenase molybdenum iron protein domain"/>
    <property type="match status" value="2"/>
</dbReference>
<evidence type="ECO:0000313" key="8">
    <source>
        <dbReference type="Proteomes" id="UP000664398"/>
    </source>
</evidence>
<comment type="similarity">
    <text evidence="2">Belongs to the bacterial solute-binding protein 8 family.</text>
</comment>
<evidence type="ECO:0000256" key="2">
    <source>
        <dbReference type="ARBA" id="ARBA00008814"/>
    </source>
</evidence>
<dbReference type="GO" id="GO:0030288">
    <property type="term" value="C:outer membrane-bounded periplasmic space"/>
    <property type="evidence" value="ECO:0007669"/>
    <property type="project" value="TreeGrafter"/>
</dbReference>
<dbReference type="EMBL" id="JAGDYL010000006">
    <property type="protein sequence ID" value="MBO1804669.1"/>
    <property type="molecule type" value="Genomic_DNA"/>
</dbReference>
<dbReference type="InterPro" id="IPR002491">
    <property type="entry name" value="ABC_transptr_periplasmic_BD"/>
</dbReference>
<accession>A0A939RYP6</accession>
<evidence type="ECO:0000256" key="3">
    <source>
        <dbReference type="ARBA" id="ARBA00022448"/>
    </source>
</evidence>
<dbReference type="PROSITE" id="PS50983">
    <property type="entry name" value="FE_B12_PBP"/>
    <property type="match status" value="1"/>
</dbReference>
<proteinExistence type="inferred from homology"/>
<keyword evidence="4 5" id="KW-0732">Signal</keyword>
<evidence type="ECO:0000256" key="4">
    <source>
        <dbReference type="ARBA" id="ARBA00022729"/>
    </source>
</evidence>
<evidence type="ECO:0000259" key="6">
    <source>
        <dbReference type="PROSITE" id="PS50983"/>
    </source>
</evidence>